<dbReference type="Gene3D" id="3.40.50.620">
    <property type="entry name" value="HUPs"/>
    <property type="match status" value="1"/>
</dbReference>
<evidence type="ECO:0000259" key="3">
    <source>
        <dbReference type="Pfam" id="PF00582"/>
    </source>
</evidence>
<feature type="region of interest" description="Disordered" evidence="2">
    <location>
        <begin position="16"/>
        <end position="35"/>
    </location>
</feature>
<evidence type="ECO:0000256" key="1">
    <source>
        <dbReference type="ARBA" id="ARBA00008791"/>
    </source>
</evidence>
<protein>
    <submittedName>
        <fullName evidence="4">Universal stress protein</fullName>
    </submittedName>
</protein>
<comment type="similarity">
    <text evidence="1">Belongs to the universal stress protein A family.</text>
</comment>
<dbReference type="SUPFAM" id="SSF52402">
    <property type="entry name" value="Adenine nucleotide alpha hydrolases-like"/>
    <property type="match status" value="1"/>
</dbReference>
<feature type="domain" description="UspA" evidence="3">
    <location>
        <begin position="48"/>
        <end position="185"/>
    </location>
</feature>
<dbReference type="CDD" id="cd23659">
    <property type="entry name" value="USP_At3g01520-like"/>
    <property type="match status" value="1"/>
</dbReference>
<evidence type="ECO:0000313" key="5">
    <source>
        <dbReference type="Proteomes" id="UP000371041"/>
    </source>
</evidence>
<keyword evidence="5" id="KW-1185">Reference proteome</keyword>
<dbReference type="PANTHER" id="PTHR31964:SF113">
    <property type="entry name" value="USPA DOMAIN-CONTAINING PROTEIN"/>
    <property type="match status" value="1"/>
</dbReference>
<dbReference type="InterPro" id="IPR014729">
    <property type="entry name" value="Rossmann-like_a/b/a_fold"/>
</dbReference>
<evidence type="ECO:0000313" key="4">
    <source>
        <dbReference type="EMBL" id="QGK71834.1"/>
    </source>
</evidence>
<gene>
    <name evidence="4" type="ORF">GIY23_22060</name>
</gene>
<name>A0A5Q3QF16_9PSEU</name>
<dbReference type="InterPro" id="IPR006015">
    <property type="entry name" value="Universal_stress_UspA"/>
</dbReference>
<dbReference type="AlphaFoldDB" id="A0A5Q3QF16"/>
<accession>A0A5Q3QF16</accession>
<evidence type="ECO:0000256" key="2">
    <source>
        <dbReference type="SAM" id="MobiDB-lite"/>
    </source>
</evidence>
<proteinExistence type="inferred from homology"/>
<sequence>MRSICVSRHKFATAVRHSGDPLDSTARPPESGDVSERIQQRVEIDGGVAVGVDGSASSLRALELAAEETRRRGTTLHVVRAWSMRTVPRPPDCPPGATPTIDEYETSVTDTLRHVVETAIGTEPGFPVEYHVAHSPSPQALLSASRGAHVLVVGHRGRGGFSGLMLGSVAEQCVRHAACPILVVRPSY</sequence>
<dbReference type="Proteomes" id="UP000371041">
    <property type="component" value="Chromosome"/>
</dbReference>
<dbReference type="PANTHER" id="PTHR31964">
    <property type="entry name" value="ADENINE NUCLEOTIDE ALPHA HYDROLASES-LIKE SUPERFAMILY PROTEIN"/>
    <property type="match status" value="1"/>
</dbReference>
<dbReference type="KEGG" id="sace:GIY23_22060"/>
<dbReference type="InterPro" id="IPR006016">
    <property type="entry name" value="UspA"/>
</dbReference>
<dbReference type="EMBL" id="CP045929">
    <property type="protein sequence ID" value="QGK71834.1"/>
    <property type="molecule type" value="Genomic_DNA"/>
</dbReference>
<dbReference type="Pfam" id="PF00582">
    <property type="entry name" value="Usp"/>
    <property type="match status" value="1"/>
</dbReference>
<dbReference type="PRINTS" id="PR01438">
    <property type="entry name" value="UNVRSLSTRESS"/>
</dbReference>
<organism evidence="4 5">
    <name type="scientific">Allosaccharopolyspora coralli</name>
    <dbReference type="NCBI Taxonomy" id="2665642"/>
    <lineage>
        <taxon>Bacteria</taxon>
        <taxon>Bacillati</taxon>
        <taxon>Actinomycetota</taxon>
        <taxon>Actinomycetes</taxon>
        <taxon>Pseudonocardiales</taxon>
        <taxon>Pseudonocardiaceae</taxon>
        <taxon>Allosaccharopolyspora</taxon>
    </lineage>
</organism>
<reference evidence="5" key="1">
    <citation type="submission" date="2019-11" db="EMBL/GenBank/DDBJ databases">
        <title>The complete genome sequence of Saccharopolyspora sp. E2A.</title>
        <authorList>
            <person name="Zhang G."/>
        </authorList>
    </citation>
    <scope>NUCLEOTIDE SEQUENCE [LARGE SCALE GENOMIC DNA]</scope>
    <source>
        <strain evidence="5">E2A</strain>
    </source>
</reference>